<dbReference type="InterPro" id="IPR036390">
    <property type="entry name" value="WH_DNA-bd_sf"/>
</dbReference>
<dbReference type="PRINTS" id="PR00039">
    <property type="entry name" value="HTHLYSR"/>
</dbReference>
<dbReference type="PROSITE" id="PS50931">
    <property type="entry name" value="HTH_LYSR"/>
    <property type="match status" value="1"/>
</dbReference>
<dbReference type="EMBL" id="LT629762">
    <property type="protein sequence ID" value="SDT58691.1"/>
    <property type="molecule type" value="Genomic_DNA"/>
</dbReference>
<dbReference type="PANTHER" id="PTHR30118:SF6">
    <property type="entry name" value="HTH-TYPE TRANSCRIPTIONAL REGULATOR LEUO"/>
    <property type="match status" value="1"/>
</dbReference>
<organism evidence="6 7">
    <name type="scientific">Pseudomonas prosekii</name>
    <dbReference type="NCBI Taxonomy" id="1148509"/>
    <lineage>
        <taxon>Bacteria</taxon>
        <taxon>Pseudomonadati</taxon>
        <taxon>Pseudomonadota</taxon>
        <taxon>Gammaproteobacteria</taxon>
        <taxon>Pseudomonadales</taxon>
        <taxon>Pseudomonadaceae</taxon>
        <taxon>Pseudomonas</taxon>
    </lineage>
</organism>
<dbReference type="RefSeq" id="WP_092280725.1">
    <property type="nucleotide sequence ID" value="NZ_LT629762.1"/>
</dbReference>
<feature type="domain" description="HTH lysR-type" evidence="5">
    <location>
        <begin position="9"/>
        <end position="66"/>
    </location>
</feature>
<evidence type="ECO:0000256" key="1">
    <source>
        <dbReference type="ARBA" id="ARBA00009437"/>
    </source>
</evidence>
<keyword evidence="2" id="KW-0805">Transcription regulation</keyword>
<name>A0A1H2BKD5_9PSED</name>
<evidence type="ECO:0000313" key="6">
    <source>
        <dbReference type="EMBL" id="SDT58691.1"/>
    </source>
</evidence>
<dbReference type="GO" id="GO:0003700">
    <property type="term" value="F:DNA-binding transcription factor activity"/>
    <property type="evidence" value="ECO:0007669"/>
    <property type="project" value="InterPro"/>
</dbReference>
<evidence type="ECO:0000256" key="4">
    <source>
        <dbReference type="ARBA" id="ARBA00023163"/>
    </source>
</evidence>
<keyword evidence="4" id="KW-0804">Transcription</keyword>
<dbReference type="Proteomes" id="UP000198481">
    <property type="component" value="Chromosome I"/>
</dbReference>
<dbReference type="SUPFAM" id="SSF46785">
    <property type="entry name" value="Winged helix' DNA-binding domain"/>
    <property type="match status" value="1"/>
</dbReference>
<dbReference type="InterPro" id="IPR050389">
    <property type="entry name" value="LysR-type_TF"/>
</dbReference>
<reference evidence="6 7" key="1">
    <citation type="submission" date="2016-10" db="EMBL/GenBank/DDBJ databases">
        <authorList>
            <person name="de Groot N.N."/>
        </authorList>
    </citation>
    <scope>NUCLEOTIDE SEQUENCE [LARGE SCALE GENOMIC DNA]</scope>
    <source>
        <strain evidence="6 7">LMG 26867</strain>
    </source>
</reference>
<dbReference type="PANTHER" id="PTHR30118">
    <property type="entry name" value="HTH-TYPE TRANSCRIPTIONAL REGULATOR LEUO-RELATED"/>
    <property type="match status" value="1"/>
</dbReference>
<dbReference type="InterPro" id="IPR036388">
    <property type="entry name" value="WH-like_DNA-bd_sf"/>
</dbReference>
<keyword evidence="3" id="KW-0238">DNA-binding</keyword>
<sequence>MKRNELRSIDLNLLVVFETLIQERNLTRAGKRLSLGQPAVSAALIRLRRLFNDPLFERNGRTMVPTPRALSAAQMLGPALDSVCVALADTKG</sequence>
<dbReference type="GO" id="GO:0003677">
    <property type="term" value="F:DNA binding"/>
    <property type="evidence" value="ECO:0007669"/>
    <property type="project" value="UniProtKB-KW"/>
</dbReference>
<evidence type="ECO:0000256" key="3">
    <source>
        <dbReference type="ARBA" id="ARBA00023125"/>
    </source>
</evidence>
<gene>
    <name evidence="6" type="ORF">SAMN05216222_5265</name>
</gene>
<protein>
    <submittedName>
        <fullName evidence="6">LysR family transcriptional regulator, mexEF-oprN operon transcriptional activator</fullName>
    </submittedName>
</protein>
<evidence type="ECO:0000313" key="7">
    <source>
        <dbReference type="Proteomes" id="UP000198481"/>
    </source>
</evidence>
<dbReference type="Pfam" id="PF00126">
    <property type="entry name" value="HTH_1"/>
    <property type="match status" value="1"/>
</dbReference>
<accession>A0A1H2BKD5</accession>
<dbReference type="InterPro" id="IPR000847">
    <property type="entry name" value="LysR_HTH_N"/>
</dbReference>
<proteinExistence type="inferred from homology"/>
<evidence type="ECO:0000256" key="2">
    <source>
        <dbReference type="ARBA" id="ARBA00023015"/>
    </source>
</evidence>
<evidence type="ECO:0000259" key="5">
    <source>
        <dbReference type="PROSITE" id="PS50931"/>
    </source>
</evidence>
<dbReference type="Gene3D" id="1.10.10.10">
    <property type="entry name" value="Winged helix-like DNA-binding domain superfamily/Winged helix DNA-binding domain"/>
    <property type="match status" value="1"/>
</dbReference>
<dbReference type="STRING" id="1148509.SAMN05216222_5265"/>
<dbReference type="AlphaFoldDB" id="A0A1H2BKD5"/>
<comment type="similarity">
    <text evidence="1">Belongs to the LysR transcriptional regulatory family.</text>
</comment>